<evidence type="ECO:0000256" key="5">
    <source>
        <dbReference type="ARBA" id="ARBA00022741"/>
    </source>
</evidence>
<evidence type="ECO:0000256" key="3">
    <source>
        <dbReference type="ARBA" id="ARBA00022553"/>
    </source>
</evidence>
<dbReference type="RefSeq" id="WP_284299652.1">
    <property type="nucleotide sequence ID" value="NZ_BSSV01000006.1"/>
</dbReference>
<keyword evidence="3 9" id="KW-0597">Phosphoprotein</keyword>
<dbReference type="InterPro" id="IPR036097">
    <property type="entry name" value="HisK_dim/P_sf"/>
</dbReference>
<keyword evidence="5" id="KW-0547">Nucleotide-binding</keyword>
<evidence type="ECO:0000256" key="9">
    <source>
        <dbReference type="PROSITE-ProRule" id="PRU00169"/>
    </source>
</evidence>
<dbReference type="PANTHER" id="PTHR43065:SF10">
    <property type="entry name" value="PEROXIDE STRESS-ACTIVATED HISTIDINE KINASE MAK3"/>
    <property type="match status" value="1"/>
</dbReference>
<feature type="modified residue" description="4-aspartylphosphate" evidence="9">
    <location>
        <position position="643"/>
    </location>
</feature>
<evidence type="ECO:0000313" key="13">
    <source>
        <dbReference type="Proteomes" id="UP001157134"/>
    </source>
</evidence>
<evidence type="ECO:0000256" key="2">
    <source>
        <dbReference type="ARBA" id="ARBA00012438"/>
    </source>
</evidence>
<dbReference type="InterPro" id="IPR003594">
    <property type="entry name" value="HATPase_dom"/>
</dbReference>
<protein>
    <recommendedName>
        <fullName evidence="2">histidine kinase</fullName>
        <ecNumber evidence="2">2.7.13.3</ecNumber>
    </recommendedName>
</protein>
<accession>A0ABQ6HEV9</accession>
<dbReference type="InterPro" id="IPR003661">
    <property type="entry name" value="HisK_dim/P_dom"/>
</dbReference>
<dbReference type="SUPFAM" id="SSF52172">
    <property type="entry name" value="CheY-like"/>
    <property type="match status" value="1"/>
</dbReference>
<dbReference type="SMART" id="SM00388">
    <property type="entry name" value="HisKA"/>
    <property type="match status" value="1"/>
</dbReference>
<proteinExistence type="predicted"/>
<dbReference type="Gene3D" id="1.10.287.130">
    <property type="match status" value="1"/>
</dbReference>
<evidence type="ECO:0000256" key="8">
    <source>
        <dbReference type="ARBA" id="ARBA00023012"/>
    </source>
</evidence>
<feature type="domain" description="Histidine kinase" evidence="10">
    <location>
        <begin position="357"/>
        <end position="572"/>
    </location>
</feature>
<keyword evidence="6" id="KW-0418">Kinase</keyword>
<evidence type="ECO:0000256" key="1">
    <source>
        <dbReference type="ARBA" id="ARBA00000085"/>
    </source>
</evidence>
<dbReference type="InterPro" id="IPR011006">
    <property type="entry name" value="CheY-like_superfamily"/>
</dbReference>
<gene>
    <name evidence="12" type="ORF">tloyanaT_27870</name>
</gene>
<dbReference type="Gene3D" id="3.30.450.20">
    <property type="entry name" value="PAS domain"/>
    <property type="match status" value="1"/>
</dbReference>
<evidence type="ECO:0000259" key="10">
    <source>
        <dbReference type="PROSITE" id="PS50109"/>
    </source>
</evidence>
<dbReference type="EMBL" id="BSSV01000006">
    <property type="protein sequence ID" value="GLX86534.1"/>
    <property type="molecule type" value="Genomic_DNA"/>
</dbReference>
<comment type="caution">
    <text evidence="12">The sequence shown here is derived from an EMBL/GenBank/DDBJ whole genome shotgun (WGS) entry which is preliminary data.</text>
</comment>
<dbReference type="SMART" id="SM00387">
    <property type="entry name" value="HATPase_c"/>
    <property type="match status" value="1"/>
</dbReference>
<dbReference type="Gene3D" id="3.30.565.10">
    <property type="entry name" value="Histidine kinase-like ATPase, C-terminal domain"/>
    <property type="match status" value="1"/>
</dbReference>
<dbReference type="InterPro" id="IPR004358">
    <property type="entry name" value="Sig_transdc_His_kin-like_C"/>
</dbReference>
<organism evidence="12 13">
    <name type="scientific">Thalassotalea loyana</name>
    <dbReference type="NCBI Taxonomy" id="280483"/>
    <lineage>
        <taxon>Bacteria</taxon>
        <taxon>Pseudomonadati</taxon>
        <taxon>Pseudomonadota</taxon>
        <taxon>Gammaproteobacteria</taxon>
        <taxon>Alteromonadales</taxon>
        <taxon>Colwelliaceae</taxon>
        <taxon>Thalassotalea</taxon>
    </lineage>
</organism>
<sequence>MNSPLSIAELPIASLLVNKSGKILNANSLFDDMRGVPHGESIHRSANEILNSGINSPLALIEHFEGNVNTQTPKPYYLRCHEGKDLLVDILVKGFQEHYVLTVLPHSDFFEQHYSAAKEKSYRVGQYKYDVVNNEYFFSPGLQMIYGVNKPHNEIILKDFFDKHPTKEKVKLKRLPEEALSANNQFAIKTYFISDKEKRVWLDIKGVLTVDSEHNITEINAIVRDITVEHLLIEKLKLLVMFKNAVNVPVYFLDENDQKVFPELSLFDSQPDGLFSYVNFNIADYISLKEQALKYGQFHAKDISFDKYNTVYNISVTFEPHERLFVWVVENVTEQYFEQQQQAISNRLTLLGNAFSNVSHDINNVLSIALGSIELLEIKVEAGQKDDLTPYIERVKNAIDKGRHVTDRLLAFTRKPAVKMVEFNPEVELKENLYIFDQLLDEKIKLSVSFSEKQYFIRFPQGEFINIVLNIVINAQDAIFENSNKGRIELSTNIDKGNRFQLIIKDSGVGIQEENLKKIFDPFFTNKSTKQGNGIGLANVYNNMYKHNGSIQVDGKSDLGGAQFTLTFKCKPAEEKPKTPLGINKYNKLKGLNILAIDSEVSIVDFVDVCLSEEGANVTKINHLDELQRDLVERKTLDMVITDLNTPISPNDEIIKLIQAKFPTVTVLSMSGYIESEGINWPYPILRKPFSFKELKEFIVSNVGVCTIHH</sequence>
<dbReference type="Pfam" id="PF02518">
    <property type="entry name" value="HATPase_c"/>
    <property type="match status" value="1"/>
</dbReference>
<dbReference type="SUPFAM" id="SSF55874">
    <property type="entry name" value="ATPase domain of HSP90 chaperone/DNA topoisomerase II/histidine kinase"/>
    <property type="match status" value="1"/>
</dbReference>
<reference evidence="12 13" key="1">
    <citation type="submission" date="2023-03" db="EMBL/GenBank/DDBJ databases">
        <title>Thalassotalea loyana LMG 22536T draft genome sequence.</title>
        <authorList>
            <person name="Sawabe T."/>
        </authorList>
    </citation>
    <scope>NUCLEOTIDE SEQUENCE [LARGE SCALE GENOMIC DNA]</scope>
    <source>
        <strain evidence="12 13">LMG 22536</strain>
    </source>
</reference>
<dbReference type="SUPFAM" id="SSF47384">
    <property type="entry name" value="Homodimeric domain of signal transducing histidine kinase"/>
    <property type="match status" value="1"/>
</dbReference>
<dbReference type="Pfam" id="PF00512">
    <property type="entry name" value="HisKA"/>
    <property type="match status" value="1"/>
</dbReference>
<evidence type="ECO:0000313" key="12">
    <source>
        <dbReference type="EMBL" id="GLX86534.1"/>
    </source>
</evidence>
<dbReference type="InterPro" id="IPR036890">
    <property type="entry name" value="HATPase_C_sf"/>
</dbReference>
<keyword evidence="4" id="KW-0808">Transferase</keyword>
<keyword evidence="13" id="KW-1185">Reference proteome</keyword>
<dbReference type="PRINTS" id="PR00344">
    <property type="entry name" value="BCTRLSENSOR"/>
</dbReference>
<evidence type="ECO:0000256" key="7">
    <source>
        <dbReference type="ARBA" id="ARBA00022840"/>
    </source>
</evidence>
<dbReference type="EC" id="2.7.13.3" evidence="2"/>
<dbReference type="PROSITE" id="PS50110">
    <property type="entry name" value="RESPONSE_REGULATORY"/>
    <property type="match status" value="1"/>
</dbReference>
<dbReference type="CDD" id="cd00082">
    <property type="entry name" value="HisKA"/>
    <property type="match status" value="1"/>
</dbReference>
<keyword evidence="8" id="KW-0902">Two-component regulatory system</keyword>
<name>A0ABQ6HEV9_9GAMM</name>
<evidence type="ECO:0000256" key="6">
    <source>
        <dbReference type="ARBA" id="ARBA00022777"/>
    </source>
</evidence>
<feature type="domain" description="Response regulatory" evidence="11">
    <location>
        <begin position="593"/>
        <end position="703"/>
    </location>
</feature>
<evidence type="ECO:0000259" key="11">
    <source>
        <dbReference type="PROSITE" id="PS50110"/>
    </source>
</evidence>
<evidence type="ECO:0000256" key="4">
    <source>
        <dbReference type="ARBA" id="ARBA00022679"/>
    </source>
</evidence>
<comment type="catalytic activity">
    <reaction evidence="1">
        <text>ATP + protein L-histidine = ADP + protein N-phospho-L-histidine.</text>
        <dbReference type="EC" id="2.7.13.3"/>
    </reaction>
</comment>
<dbReference type="PROSITE" id="PS50109">
    <property type="entry name" value="HIS_KIN"/>
    <property type="match status" value="1"/>
</dbReference>
<dbReference type="Proteomes" id="UP001157134">
    <property type="component" value="Unassembled WGS sequence"/>
</dbReference>
<keyword evidence="7" id="KW-0067">ATP-binding</keyword>
<dbReference type="Gene3D" id="3.40.50.2300">
    <property type="match status" value="1"/>
</dbReference>
<dbReference type="PANTHER" id="PTHR43065">
    <property type="entry name" value="SENSOR HISTIDINE KINASE"/>
    <property type="match status" value="1"/>
</dbReference>
<dbReference type="InterPro" id="IPR001789">
    <property type="entry name" value="Sig_transdc_resp-reg_receiver"/>
</dbReference>
<dbReference type="InterPro" id="IPR005467">
    <property type="entry name" value="His_kinase_dom"/>
</dbReference>